<dbReference type="Proteomes" id="UP000594836">
    <property type="component" value="Chromosome"/>
</dbReference>
<evidence type="ECO:0000313" key="1">
    <source>
        <dbReference type="EMBL" id="NNG58772.1"/>
    </source>
</evidence>
<evidence type="ECO:0000313" key="3">
    <source>
        <dbReference type="Proteomes" id="UP000550136"/>
    </source>
</evidence>
<name>A0A411LP94_SPHPI</name>
<evidence type="ECO:0000313" key="4">
    <source>
        <dbReference type="Proteomes" id="UP000594836"/>
    </source>
</evidence>
<accession>A0A411LP94</accession>
<proteinExistence type="predicted"/>
<dbReference type="AlphaFoldDB" id="A0A411LP94"/>
<dbReference type="Pfam" id="PF04820">
    <property type="entry name" value="Trp_halogenase"/>
    <property type="match status" value="1"/>
</dbReference>
<organism evidence="1 3">
    <name type="scientific">Sphingomonas paucimobilis</name>
    <name type="common">Pseudomonas paucimobilis</name>
    <dbReference type="NCBI Taxonomy" id="13689"/>
    <lineage>
        <taxon>Bacteria</taxon>
        <taxon>Pseudomonadati</taxon>
        <taxon>Pseudomonadota</taxon>
        <taxon>Alphaproteobacteria</taxon>
        <taxon>Sphingomonadales</taxon>
        <taxon>Sphingomonadaceae</taxon>
        <taxon>Sphingomonas</taxon>
    </lineage>
</organism>
<reference evidence="1 3" key="1">
    <citation type="submission" date="2020-05" db="EMBL/GenBank/DDBJ databases">
        <title>Draft Genome Sequences of Sphingomonas sp. Isolated from the International Space Station.</title>
        <authorList>
            <person name="Bijlani S."/>
            <person name="Singh N.K."/>
            <person name="Mason C.E."/>
            <person name="Wang C.C."/>
            <person name="Venkateswaran K."/>
        </authorList>
    </citation>
    <scope>NUCLEOTIDE SEQUENCE [LARGE SCALE GENOMIC DNA]</scope>
    <source>
        <strain evidence="1 3">FKI-L5-BR-P1</strain>
    </source>
</reference>
<dbReference type="InterPro" id="IPR006905">
    <property type="entry name" value="Flavin_halogenase"/>
</dbReference>
<sequence length="24" mass="2826">MSYAYHLDAGRYPRYLRTFAEGMG</sequence>
<dbReference type="Proteomes" id="UP000550136">
    <property type="component" value="Unassembled WGS sequence"/>
</dbReference>
<dbReference type="EMBL" id="CP065713">
    <property type="protein sequence ID" value="QPT10571.1"/>
    <property type="molecule type" value="Genomic_DNA"/>
</dbReference>
<protein>
    <submittedName>
        <fullName evidence="2">Tryptophan 7-halogenase</fullName>
    </submittedName>
</protein>
<dbReference type="EMBL" id="JABEOU010000043">
    <property type="protein sequence ID" value="NNG58772.1"/>
    <property type="molecule type" value="Genomic_DNA"/>
</dbReference>
<dbReference type="GeneID" id="97012987"/>
<reference evidence="2 4" key="2">
    <citation type="submission" date="2020-12" db="EMBL/GenBank/DDBJ databases">
        <title>FDA dAtabase for Regulatory Grade micrObial Sequences (FDA-ARGOS): Supporting development and validation of Infectious Disease Dx tests.</title>
        <authorList>
            <person name="Sproer C."/>
            <person name="Gronow S."/>
            <person name="Severitt S."/>
            <person name="Schroder I."/>
            <person name="Tallon L."/>
            <person name="Sadzewicz L."/>
            <person name="Zhao X."/>
            <person name="Boylan J."/>
            <person name="Ott S."/>
            <person name="Bowen H."/>
            <person name="Vavikolanu K."/>
            <person name="Mehta A."/>
            <person name="Aluvathingal J."/>
            <person name="Nadendla S."/>
            <person name="Lowell S."/>
            <person name="Myers T."/>
            <person name="Yan Y."/>
            <person name="Sichtig H."/>
        </authorList>
    </citation>
    <scope>NUCLEOTIDE SEQUENCE [LARGE SCALE GENOMIC DNA]</scope>
    <source>
        <strain evidence="2 4">FDAARGOS_881</strain>
    </source>
</reference>
<gene>
    <name evidence="1" type="ORF">HKX06_15515</name>
    <name evidence="2" type="ORF">I6G38_06785</name>
</gene>
<dbReference type="GO" id="GO:0004497">
    <property type="term" value="F:monooxygenase activity"/>
    <property type="evidence" value="ECO:0007669"/>
    <property type="project" value="InterPro"/>
</dbReference>
<dbReference type="RefSeq" id="WP_113667900.1">
    <property type="nucleotide sequence ID" value="NZ_AP023323.1"/>
</dbReference>
<evidence type="ECO:0000313" key="2">
    <source>
        <dbReference type="EMBL" id="QPT10571.1"/>
    </source>
</evidence>